<dbReference type="Pfam" id="PF13287">
    <property type="entry name" value="Fn3_assoc"/>
    <property type="match status" value="1"/>
</dbReference>
<dbReference type="PANTHER" id="PTHR16058:SF4">
    <property type="entry name" value="DOUBLE ZINC RIBBON AND ANKYRIN REPEAT-CONTAINING PROTEIN 1"/>
    <property type="match status" value="1"/>
</dbReference>
<protein>
    <submittedName>
        <fullName evidence="1">Uncharacterized protein</fullName>
    </submittedName>
</protein>
<evidence type="ECO:0000313" key="1">
    <source>
        <dbReference type="EMBL" id="VDI43337.1"/>
    </source>
</evidence>
<dbReference type="AlphaFoldDB" id="A0A8B6F1V3"/>
<dbReference type="InterPro" id="IPR026876">
    <property type="entry name" value="Fn3_assoc_repeat"/>
</dbReference>
<proteinExistence type="predicted"/>
<dbReference type="Proteomes" id="UP000596742">
    <property type="component" value="Unassembled WGS sequence"/>
</dbReference>
<keyword evidence="2" id="KW-1185">Reference proteome</keyword>
<name>A0A8B6F1V3_MYTGA</name>
<dbReference type="PANTHER" id="PTHR16058">
    <property type="entry name" value="DOUBLE ZINC RIBBON AND ANKYRIN REPEAT-CONTAINING PROTEIN 1"/>
    <property type="match status" value="1"/>
</dbReference>
<gene>
    <name evidence="1" type="ORF">MGAL_10B034444</name>
</gene>
<sequence length="91" mass="9838">MPSAGAVCPPQITPLRKHIPGIVKSKVDTTTLIELVSDTPDCKLYFTSDGSKPSAFQRKIGGKEVTFKYVGPFTLRSGKRTLKAIAVSRCV</sequence>
<dbReference type="InterPro" id="IPR052481">
    <property type="entry name" value="DZAN1"/>
</dbReference>
<evidence type="ECO:0000313" key="2">
    <source>
        <dbReference type="Proteomes" id="UP000596742"/>
    </source>
</evidence>
<dbReference type="EMBL" id="UYJE01006138">
    <property type="protein sequence ID" value="VDI43337.1"/>
    <property type="molecule type" value="Genomic_DNA"/>
</dbReference>
<comment type="caution">
    <text evidence="1">The sequence shown here is derived from an EMBL/GenBank/DDBJ whole genome shotgun (WGS) entry which is preliminary data.</text>
</comment>
<reference evidence="1" key="1">
    <citation type="submission" date="2018-11" db="EMBL/GenBank/DDBJ databases">
        <authorList>
            <person name="Alioto T."/>
            <person name="Alioto T."/>
        </authorList>
    </citation>
    <scope>NUCLEOTIDE SEQUENCE</scope>
</reference>
<accession>A0A8B6F1V3</accession>
<organism evidence="1 2">
    <name type="scientific">Mytilus galloprovincialis</name>
    <name type="common">Mediterranean mussel</name>
    <dbReference type="NCBI Taxonomy" id="29158"/>
    <lineage>
        <taxon>Eukaryota</taxon>
        <taxon>Metazoa</taxon>
        <taxon>Spiralia</taxon>
        <taxon>Lophotrochozoa</taxon>
        <taxon>Mollusca</taxon>
        <taxon>Bivalvia</taxon>
        <taxon>Autobranchia</taxon>
        <taxon>Pteriomorphia</taxon>
        <taxon>Mytilida</taxon>
        <taxon>Mytiloidea</taxon>
        <taxon>Mytilidae</taxon>
        <taxon>Mytilinae</taxon>
        <taxon>Mytilus</taxon>
    </lineage>
</organism>
<dbReference type="OrthoDB" id="37886at2759"/>